<sequence length="58" mass="5778">MLGGAIGQQHLGLGHPSAMAAAIKPSGFIEVTTAALASGTCANKKTAPSPAAKKRIFM</sequence>
<evidence type="ECO:0000313" key="2">
    <source>
        <dbReference type="Proteomes" id="UP000251088"/>
    </source>
</evidence>
<dbReference type="Proteomes" id="UP000251088">
    <property type="component" value="Unassembled WGS sequence"/>
</dbReference>
<dbReference type="AlphaFoldDB" id="A0A2X3F5V9"/>
<gene>
    <name evidence="1" type="ORF">NCTC9128_07971</name>
</gene>
<dbReference type="EMBL" id="UAWN01000018">
    <property type="protein sequence ID" value="SQC42537.1"/>
    <property type="molecule type" value="Genomic_DNA"/>
</dbReference>
<proteinExistence type="predicted"/>
<name>A0A2X3F5V9_KLEPN</name>
<protein>
    <submittedName>
        <fullName evidence="1">Uncharacterized protein</fullName>
    </submittedName>
</protein>
<accession>A0A2X3F5V9</accession>
<reference evidence="1 2" key="1">
    <citation type="submission" date="2018-06" db="EMBL/GenBank/DDBJ databases">
        <authorList>
            <consortium name="Pathogen Informatics"/>
            <person name="Doyle S."/>
        </authorList>
    </citation>
    <scope>NUCLEOTIDE SEQUENCE [LARGE SCALE GENOMIC DNA]</scope>
    <source>
        <strain evidence="1 2">NCTC9128</strain>
    </source>
</reference>
<organism evidence="1 2">
    <name type="scientific">Klebsiella pneumoniae</name>
    <dbReference type="NCBI Taxonomy" id="573"/>
    <lineage>
        <taxon>Bacteria</taxon>
        <taxon>Pseudomonadati</taxon>
        <taxon>Pseudomonadota</taxon>
        <taxon>Gammaproteobacteria</taxon>
        <taxon>Enterobacterales</taxon>
        <taxon>Enterobacteriaceae</taxon>
        <taxon>Klebsiella/Raoultella group</taxon>
        <taxon>Klebsiella</taxon>
        <taxon>Klebsiella pneumoniae complex</taxon>
    </lineage>
</organism>
<evidence type="ECO:0000313" key="1">
    <source>
        <dbReference type="EMBL" id="SQC42537.1"/>
    </source>
</evidence>